<feature type="transmembrane region" description="Helical" evidence="11">
    <location>
        <begin position="69"/>
        <end position="87"/>
    </location>
</feature>
<evidence type="ECO:0000259" key="12">
    <source>
        <dbReference type="Pfam" id="PF01694"/>
    </source>
</evidence>
<evidence type="ECO:0000256" key="2">
    <source>
        <dbReference type="ARBA" id="ARBA00004141"/>
    </source>
</evidence>
<proteinExistence type="inferred from homology"/>
<feature type="transmembrane region" description="Helical" evidence="11">
    <location>
        <begin position="182"/>
        <end position="203"/>
    </location>
</feature>
<sequence>MEESISIEEAKPTVTKRNNICSWLQRIVNIDDVPNQIHYYAGFIISTSALQIFIHLLTYINIFWNGRPFRFTLSYLFIFFVPCMRPTSDVSCGSLIRNTTCDYDDRLKHICFSFIYPHQLWRFFSGALFHMVWYHLLTNITKQLLYGILLERKYGSVRVAILYWLSNISASLSFMLKNGNRAGMGASGSIYGLMIFFVMDRLVAIQENTERRLFILLQIFFLVILPNAPTMIIISILKFPVGHSAHFGGGLVGFLLGIAFHSGGGAIFLFADNTPGVYHASEFLKTKFGITVDGNYYGGQTMTYKEDGHRGKGNFGQHEIFTGITSLFEGITISHPVYSTTASREIFIPIATASDGNTSIATYDPPSTSTEGRLCLDCGFTKLYVNWDSAGTARYIVNASCWLLGIGKH</sequence>
<dbReference type="Proteomes" id="UP000663845">
    <property type="component" value="Unassembled WGS sequence"/>
</dbReference>
<comment type="catalytic activity">
    <reaction evidence="1 11">
        <text>Cleaves type-1 transmembrane domains using a catalytic dyad composed of serine and histidine that are contributed by different transmembrane domains.</text>
        <dbReference type="EC" id="3.4.21.105"/>
    </reaction>
</comment>
<evidence type="ECO:0000256" key="5">
    <source>
        <dbReference type="ARBA" id="ARBA00022670"/>
    </source>
</evidence>
<comment type="function">
    <text evidence="11">Serine protease involved in intramembrane proteolysis.</text>
</comment>
<dbReference type="AlphaFoldDB" id="A0A813S8B2"/>
<accession>A0A813S8B2</accession>
<dbReference type="InterPro" id="IPR002610">
    <property type="entry name" value="Peptidase_S54_rhomboid-like"/>
</dbReference>
<evidence type="ECO:0000256" key="10">
    <source>
        <dbReference type="ARBA" id="ARBA00023136"/>
    </source>
</evidence>
<evidence type="ECO:0000256" key="3">
    <source>
        <dbReference type="ARBA" id="ARBA00009045"/>
    </source>
</evidence>
<dbReference type="SUPFAM" id="SSF144091">
    <property type="entry name" value="Rhomboid-like"/>
    <property type="match status" value="1"/>
</dbReference>
<evidence type="ECO:0000256" key="11">
    <source>
        <dbReference type="RuleBase" id="RU362115"/>
    </source>
</evidence>
<dbReference type="PANTHER" id="PTHR22936:SF69">
    <property type="entry name" value="RHOMBOID-LIKE PROTEIN"/>
    <property type="match status" value="1"/>
</dbReference>
<feature type="transmembrane region" description="Helical" evidence="11">
    <location>
        <begin position="37"/>
        <end position="57"/>
    </location>
</feature>
<keyword evidence="7 11" id="KW-0378">Hydrolase</keyword>
<keyword evidence="8 11" id="KW-0720">Serine protease</keyword>
<evidence type="ECO:0000256" key="4">
    <source>
        <dbReference type="ARBA" id="ARBA00013039"/>
    </source>
</evidence>
<comment type="caution">
    <text evidence="13">The sequence shown here is derived from an EMBL/GenBank/DDBJ whole genome shotgun (WGS) entry which is preliminary data.</text>
</comment>
<protein>
    <recommendedName>
        <fullName evidence="4">rhomboid protease</fullName>
        <ecNumber evidence="4">3.4.21.105</ecNumber>
    </recommendedName>
</protein>
<feature type="domain" description="Peptidase S54 rhomboid" evidence="12">
    <location>
        <begin position="118"/>
        <end position="261"/>
    </location>
</feature>
<reference evidence="13" key="1">
    <citation type="submission" date="2021-02" db="EMBL/GenBank/DDBJ databases">
        <authorList>
            <person name="Nowell W R."/>
        </authorList>
    </citation>
    <scope>NUCLEOTIDE SEQUENCE</scope>
</reference>
<dbReference type="GO" id="GO:0004252">
    <property type="term" value="F:serine-type endopeptidase activity"/>
    <property type="evidence" value="ECO:0007669"/>
    <property type="project" value="InterPro"/>
</dbReference>
<comment type="subcellular location">
    <subcellularLocation>
        <location evidence="2 11">Membrane</location>
        <topology evidence="2 11">Multi-pass membrane protein</topology>
    </subcellularLocation>
</comment>
<evidence type="ECO:0000256" key="7">
    <source>
        <dbReference type="ARBA" id="ARBA00022801"/>
    </source>
</evidence>
<organism evidence="13 14">
    <name type="scientific">Adineta steineri</name>
    <dbReference type="NCBI Taxonomy" id="433720"/>
    <lineage>
        <taxon>Eukaryota</taxon>
        <taxon>Metazoa</taxon>
        <taxon>Spiralia</taxon>
        <taxon>Gnathifera</taxon>
        <taxon>Rotifera</taxon>
        <taxon>Eurotatoria</taxon>
        <taxon>Bdelloidea</taxon>
        <taxon>Adinetida</taxon>
        <taxon>Adinetidae</taxon>
        <taxon>Adineta</taxon>
    </lineage>
</organism>
<feature type="transmembrane region" description="Helical" evidence="11">
    <location>
        <begin position="249"/>
        <end position="271"/>
    </location>
</feature>
<dbReference type="Gene3D" id="1.20.1540.10">
    <property type="entry name" value="Rhomboid-like"/>
    <property type="match status" value="1"/>
</dbReference>
<keyword evidence="5 11" id="KW-0645">Protease</keyword>
<dbReference type="InterPro" id="IPR022764">
    <property type="entry name" value="Peptidase_S54_rhomboid_dom"/>
</dbReference>
<dbReference type="PANTHER" id="PTHR22936">
    <property type="entry name" value="RHOMBOID-RELATED"/>
    <property type="match status" value="1"/>
</dbReference>
<comment type="similarity">
    <text evidence="3 11">Belongs to the peptidase S54 family.</text>
</comment>
<keyword evidence="10 11" id="KW-0472">Membrane</keyword>
<evidence type="ECO:0000256" key="1">
    <source>
        <dbReference type="ARBA" id="ARBA00000156"/>
    </source>
</evidence>
<dbReference type="EC" id="3.4.21.105" evidence="4"/>
<name>A0A813S8B2_9BILA</name>
<evidence type="ECO:0000256" key="8">
    <source>
        <dbReference type="ARBA" id="ARBA00022825"/>
    </source>
</evidence>
<feature type="transmembrane region" description="Helical" evidence="11">
    <location>
        <begin position="120"/>
        <end position="137"/>
    </location>
</feature>
<feature type="transmembrane region" description="Helical" evidence="11">
    <location>
        <begin position="215"/>
        <end position="237"/>
    </location>
</feature>
<keyword evidence="6 11" id="KW-0812">Transmembrane</keyword>
<dbReference type="EMBL" id="CAJNOG010000029">
    <property type="protein sequence ID" value="CAF0796588.1"/>
    <property type="molecule type" value="Genomic_DNA"/>
</dbReference>
<evidence type="ECO:0000313" key="14">
    <source>
        <dbReference type="Proteomes" id="UP000663845"/>
    </source>
</evidence>
<dbReference type="GO" id="GO:0006508">
    <property type="term" value="P:proteolysis"/>
    <property type="evidence" value="ECO:0007669"/>
    <property type="project" value="UniProtKB-KW"/>
</dbReference>
<feature type="transmembrane region" description="Helical" evidence="11">
    <location>
        <begin position="157"/>
        <end position="176"/>
    </location>
</feature>
<evidence type="ECO:0000256" key="9">
    <source>
        <dbReference type="ARBA" id="ARBA00022989"/>
    </source>
</evidence>
<dbReference type="Pfam" id="PF01694">
    <property type="entry name" value="Rhomboid"/>
    <property type="match status" value="1"/>
</dbReference>
<evidence type="ECO:0000256" key="6">
    <source>
        <dbReference type="ARBA" id="ARBA00022692"/>
    </source>
</evidence>
<evidence type="ECO:0000313" key="13">
    <source>
        <dbReference type="EMBL" id="CAF0796588.1"/>
    </source>
</evidence>
<dbReference type="InterPro" id="IPR035952">
    <property type="entry name" value="Rhomboid-like_sf"/>
</dbReference>
<gene>
    <name evidence="13" type="ORF">JYZ213_LOCUS5022</name>
</gene>
<dbReference type="GO" id="GO:0016020">
    <property type="term" value="C:membrane"/>
    <property type="evidence" value="ECO:0007669"/>
    <property type="project" value="UniProtKB-SubCell"/>
</dbReference>
<keyword evidence="9 11" id="KW-1133">Transmembrane helix</keyword>